<evidence type="ECO:0008006" key="3">
    <source>
        <dbReference type="Google" id="ProtNLM"/>
    </source>
</evidence>
<reference evidence="1 2" key="1">
    <citation type="journal article" date="2015" name="Infect. Genet. Evol.">
        <title>Genomic sequences of six botulinum neurotoxin-producing strains representing three clostridial species illustrate the mobility and diversity of botulinum neurotoxin genes.</title>
        <authorList>
            <person name="Smith T.J."/>
            <person name="Hill K.K."/>
            <person name="Xie G."/>
            <person name="Foley B.T."/>
            <person name="Williamson C.H."/>
            <person name="Foster J.T."/>
            <person name="Johnson S.L."/>
            <person name="Chertkov O."/>
            <person name="Teshima H."/>
            <person name="Gibbons H.S."/>
            <person name="Johnsky L.A."/>
            <person name="Karavis M.A."/>
            <person name="Smith L.A."/>
        </authorList>
    </citation>
    <scope>NUCLEOTIDE SEQUENCE [LARGE SCALE GENOMIC DNA]</scope>
    <source>
        <strain evidence="1">Sullivan</strain>
    </source>
</reference>
<dbReference type="Gene3D" id="3.30.70.1150">
    <property type="entry name" value="ACT-like. Chain A, domain 2"/>
    <property type="match status" value="1"/>
</dbReference>
<dbReference type="Proteomes" id="UP000030635">
    <property type="component" value="Chromosome"/>
</dbReference>
<dbReference type="AlphaFoldDB" id="A0A0A7FXH7"/>
<evidence type="ECO:0000313" key="2">
    <source>
        <dbReference type="Proteomes" id="UP000030635"/>
    </source>
</evidence>
<keyword evidence="2" id="KW-1185">Reference proteome</keyword>
<dbReference type="InterPro" id="IPR027271">
    <property type="entry name" value="Acetolactate_synth/TF_NikR_C"/>
</dbReference>
<dbReference type="eggNOG" id="ENOG50330IY">
    <property type="taxonomic scope" value="Bacteria"/>
</dbReference>
<dbReference type="HOGENOM" id="CLU_170247_1_0_9"/>
<dbReference type="EMBL" id="CP006905">
    <property type="protein sequence ID" value="AIY84278.1"/>
    <property type="molecule type" value="Genomic_DNA"/>
</dbReference>
<dbReference type="OrthoDB" id="1121298at2"/>
<dbReference type="SUPFAM" id="SSF55021">
    <property type="entry name" value="ACT-like"/>
    <property type="match status" value="1"/>
</dbReference>
<sequence>MFSIMVIKVSIRNKIAPTVQEILTKHGCIIKTRLGIHEATNDTCSRAGLIILDLLSDNKDDIATLKEDLNSLDGVCAKVVEI</sequence>
<name>A0A0A7FXH7_9CLOT</name>
<dbReference type="STRING" id="1561.NPD11_1252"/>
<proteinExistence type="predicted"/>
<gene>
    <name evidence="1" type="ORF">U729_1770</name>
</gene>
<organism evidence="1 2">
    <name type="scientific">Clostridium baratii str. Sullivan</name>
    <dbReference type="NCBI Taxonomy" id="1415775"/>
    <lineage>
        <taxon>Bacteria</taxon>
        <taxon>Bacillati</taxon>
        <taxon>Bacillota</taxon>
        <taxon>Clostridia</taxon>
        <taxon>Eubacteriales</taxon>
        <taxon>Clostridiaceae</taxon>
        <taxon>Clostridium</taxon>
    </lineage>
</organism>
<evidence type="ECO:0000313" key="1">
    <source>
        <dbReference type="EMBL" id="AIY84278.1"/>
    </source>
</evidence>
<dbReference type="RefSeq" id="WP_039313804.1">
    <property type="nucleotide sequence ID" value="NZ_CP006905.1"/>
</dbReference>
<dbReference type="KEGG" id="cbv:U729_1770"/>
<dbReference type="InterPro" id="IPR045865">
    <property type="entry name" value="ACT-like_dom_sf"/>
</dbReference>
<accession>A0A0A7FXH7</accession>
<protein>
    <recommendedName>
        <fullName evidence="3">Iron-only hydrogenase system regulator</fullName>
    </recommendedName>
</protein>